<evidence type="ECO:0000256" key="1">
    <source>
        <dbReference type="SAM" id="Coils"/>
    </source>
</evidence>
<feature type="region of interest" description="Disordered" evidence="2">
    <location>
        <begin position="466"/>
        <end position="498"/>
    </location>
</feature>
<feature type="region of interest" description="Disordered" evidence="2">
    <location>
        <begin position="244"/>
        <end position="350"/>
    </location>
</feature>
<evidence type="ECO:0000313" key="4">
    <source>
        <dbReference type="Proteomes" id="UP001174136"/>
    </source>
</evidence>
<feature type="coiled-coil region" evidence="1">
    <location>
        <begin position="696"/>
        <end position="726"/>
    </location>
</feature>
<accession>A0AA47P9A7</accession>
<feature type="region of interest" description="Disordered" evidence="2">
    <location>
        <begin position="527"/>
        <end position="560"/>
    </location>
</feature>
<dbReference type="EMBL" id="JAOPHQ010000869">
    <property type="protein sequence ID" value="KAK0153065.1"/>
    <property type="molecule type" value="Genomic_DNA"/>
</dbReference>
<dbReference type="Proteomes" id="UP001174136">
    <property type="component" value="Unassembled WGS sequence"/>
</dbReference>
<gene>
    <name evidence="3" type="ORF">N1851_005257</name>
</gene>
<keyword evidence="4" id="KW-1185">Reference proteome</keyword>
<feature type="compositionally biased region" description="Polar residues" evidence="2">
    <location>
        <begin position="247"/>
        <end position="268"/>
    </location>
</feature>
<evidence type="ECO:0000256" key="2">
    <source>
        <dbReference type="SAM" id="MobiDB-lite"/>
    </source>
</evidence>
<dbReference type="AlphaFoldDB" id="A0AA47P9A7"/>
<name>A0AA47P9A7_MERPO</name>
<feature type="compositionally biased region" description="Basic and acidic residues" evidence="2">
    <location>
        <begin position="9"/>
        <end position="21"/>
    </location>
</feature>
<protein>
    <submittedName>
        <fullName evidence="3">Uncharacterized protein</fullName>
    </submittedName>
</protein>
<feature type="compositionally biased region" description="Polar residues" evidence="2">
    <location>
        <begin position="318"/>
        <end position="328"/>
    </location>
</feature>
<comment type="caution">
    <text evidence="3">The sequence shown here is derived from an EMBL/GenBank/DDBJ whole genome shotgun (WGS) entry which is preliminary data.</text>
</comment>
<proteinExistence type="predicted"/>
<feature type="region of interest" description="Disordered" evidence="2">
    <location>
        <begin position="637"/>
        <end position="689"/>
    </location>
</feature>
<reference evidence="3" key="1">
    <citation type="journal article" date="2023" name="Front. Mar. Sci.">
        <title>A new Merluccius polli reference genome to investigate the effects of global change in West African waters.</title>
        <authorList>
            <person name="Mateo J.L."/>
            <person name="Blanco-Fernandez C."/>
            <person name="Garcia-Vazquez E."/>
            <person name="Machado-Schiaffino G."/>
        </authorList>
    </citation>
    <scope>NUCLEOTIDE SEQUENCE</scope>
    <source>
        <strain evidence="3">C29</strain>
        <tissue evidence="3">Fin</tissue>
    </source>
</reference>
<sequence length="729" mass="77249">MSSLTSSNDPHDPMEDQDHENIPPPAAAPNHAPSEADSSPTPQSDTKRHALDGGVASLYGGVMDKRHNAMATLGQSPIKCPDLLLEDERLPELSMLDSMMEVSHLSTAAATSPAAASHSSTPRYSKKMKSALTPIFKTPGPVCPAGQDVSLLHREVITAECHNVVERLGRYRAGPEGSVRSPCFWLQDETLPEVSMLDSTTESSHLSTTLASHLVRPPSPRLLQPELNTTQVLSGNAVEVASGSGNGTFISPQDGASVNTNVTMETTDPSGSKSGKSSPRNETLESKHASGDSDTSGLKLQDTFEIVAPPTPGAPGCSQDNQIGGQDNRSSEDNRTFEAPPLSTESHDGANTTLVIAVDLPVQSENNTTQVVSGNAAEAASNTAFFSPQDDAKLSTPLVNTNITMEMEFTPISRPGANLHNTFVKASPPKPSALTCCEDNLNFGPLDFLGTSTPMPNCKVYTFADTDGPSKPPPQTSPAAASADHVAPPTARSLLPHSQPISHLLRYNPAPSDTGRPEPHPLAATQRVKAVAPPPHKSKPKTTGIPNPTSLRPALPGLKQPSCILNKPAPTGIPLTNRRALPTLRPPSARLAATASSIDKSGVASAKPRQSLCQAKRSLGPWSGAVALTKRKRTDVLGPSTTMEASCLSVEPTRVTRRLRGPSSSLPPPPQTSGTHSLPPSPHTTRTLAQAGCPNCALWRHEVEKKDAELRRLQKELQKLKAERRQTNH</sequence>
<evidence type="ECO:0000313" key="3">
    <source>
        <dbReference type="EMBL" id="KAK0153065.1"/>
    </source>
</evidence>
<organism evidence="3 4">
    <name type="scientific">Merluccius polli</name>
    <name type="common">Benguela hake</name>
    <name type="synonym">Merluccius cadenati</name>
    <dbReference type="NCBI Taxonomy" id="89951"/>
    <lineage>
        <taxon>Eukaryota</taxon>
        <taxon>Metazoa</taxon>
        <taxon>Chordata</taxon>
        <taxon>Craniata</taxon>
        <taxon>Vertebrata</taxon>
        <taxon>Euteleostomi</taxon>
        <taxon>Actinopterygii</taxon>
        <taxon>Neopterygii</taxon>
        <taxon>Teleostei</taxon>
        <taxon>Neoteleostei</taxon>
        <taxon>Acanthomorphata</taxon>
        <taxon>Zeiogadaria</taxon>
        <taxon>Gadariae</taxon>
        <taxon>Gadiformes</taxon>
        <taxon>Gadoidei</taxon>
        <taxon>Merlucciidae</taxon>
        <taxon>Merluccius</taxon>
    </lineage>
</organism>
<feature type="region of interest" description="Disordered" evidence="2">
    <location>
        <begin position="1"/>
        <end position="52"/>
    </location>
</feature>
<feature type="compositionally biased region" description="Low complexity" evidence="2">
    <location>
        <begin position="269"/>
        <end position="278"/>
    </location>
</feature>
<keyword evidence="1" id="KW-0175">Coiled coil</keyword>
<feature type="compositionally biased region" description="Basic and acidic residues" evidence="2">
    <location>
        <begin position="282"/>
        <end position="291"/>
    </location>
</feature>